<sequence length="75" mass="8422">MLFLFLTCLSFYFPHLPLAYEGPDRHLCGRRTRDSPERHRRHRFGNSTADSVTALALALCCASLSCAKPVSTPQL</sequence>
<keyword evidence="3" id="KW-1185">Reference proteome</keyword>
<accession>A0A7J0H747</accession>
<dbReference type="AlphaFoldDB" id="A0A7J0H747"/>
<protein>
    <recommendedName>
        <fullName evidence="4">Secreted protein</fullName>
    </recommendedName>
</protein>
<gene>
    <name evidence="2" type="ORF">Acr_27g0006760</name>
</gene>
<feature type="chain" id="PRO_5029810673" description="Secreted protein" evidence="1">
    <location>
        <begin position="20"/>
        <end position="75"/>
    </location>
</feature>
<feature type="signal peptide" evidence="1">
    <location>
        <begin position="1"/>
        <end position="19"/>
    </location>
</feature>
<proteinExistence type="predicted"/>
<organism evidence="2 3">
    <name type="scientific">Actinidia rufa</name>
    <dbReference type="NCBI Taxonomy" id="165716"/>
    <lineage>
        <taxon>Eukaryota</taxon>
        <taxon>Viridiplantae</taxon>
        <taxon>Streptophyta</taxon>
        <taxon>Embryophyta</taxon>
        <taxon>Tracheophyta</taxon>
        <taxon>Spermatophyta</taxon>
        <taxon>Magnoliopsida</taxon>
        <taxon>eudicotyledons</taxon>
        <taxon>Gunneridae</taxon>
        <taxon>Pentapetalae</taxon>
        <taxon>asterids</taxon>
        <taxon>Ericales</taxon>
        <taxon>Actinidiaceae</taxon>
        <taxon>Actinidia</taxon>
    </lineage>
</organism>
<evidence type="ECO:0000313" key="3">
    <source>
        <dbReference type="Proteomes" id="UP000585474"/>
    </source>
</evidence>
<name>A0A7J0H747_9ERIC</name>
<keyword evidence="1" id="KW-0732">Signal</keyword>
<reference evidence="2 3" key="1">
    <citation type="submission" date="2019-07" db="EMBL/GenBank/DDBJ databases">
        <title>De Novo Assembly of kiwifruit Actinidia rufa.</title>
        <authorList>
            <person name="Sugita-Konishi S."/>
            <person name="Sato K."/>
            <person name="Mori E."/>
            <person name="Abe Y."/>
            <person name="Kisaki G."/>
            <person name="Hamano K."/>
            <person name="Suezawa K."/>
            <person name="Otani M."/>
            <person name="Fukuda T."/>
            <person name="Manabe T."/>
            <person name="Gomi K."/>
            <person name="Tabuchi M."/>
            <person name="Akimitsu K."/>
            <person name="Kataoka I."/>
        </authorList>
    </citation>
    <scope>NUCLEOTIDE SEQUENCE [LARGE SCALE GENOMIC DNA]</scope>
    <source>
        <strain evidence="3">cv. Fuchu</strain>
    </source>
</reference>
<evidence type="ECO:0008006" key="4">
    <source>
        <dbReference type="Google" id="ProtNLM"/>
    </source>
</evidence>
<evidence type="ECO:0000256" key="1">
    <source>
        <dbReference type="SAM" id="SignalP"/>
    </source>
</evidence>
<comment type="caution">
    <text evidence="2">The sequence shown here is derived from an EMBL/GenBank/DDBJ whole genome shotgun (WGS) entry which is preliminary data.</text>
</comment>
<evidence type="ECO:0000313" key="2">
    <source>
        <dbReference type="EMBL" id="GFZ18937.1"/>
    </source>
</evidence>
<dbReference type="Proteomes" id="UP000585474">
    <property type="component" value="Unassembled WGS sequence"/>
</dbReference>
<dbReference type="EMBL" id="BJWL01000027">
    <property type="protein sequence ID" value="GFZ18937.1"/>
    <property type="molecule type" value="Genomic_DNA"/>
</dbReference>